<feature type="signal peptide" evidence="2">
    <location>
        <begin position="1"/>
        <end position="26"/>
    </location>
</feature>
<dbReference type="PANTHER" id="PTHR30006">
    <property type="entry name" value="THIAMINE-BINDING PERIPLASMIC PROTEIN-RELATED"/>
    <property type="match status" value="1"/>
</dbReference>
<dbReference type="PANTHER" id="PTHR30006:SF25">
    <property type="entry name" value="PHOSPHOGLYCERATE TRANSPORT REGULATORY PROTEIN PGTC"/>
    <property type="match status" value="1"/>
</dbReference>
<reference evidence="3 4" key="1">
    <citation type="submission" date="2018-09" db="EMBL/GenBank/DDBJ databases">
        <authorList>
            <person name="Zhu H."/>
        </authorList>
    </citation>
    <scope>NUCLEOTIDE SEQUENCE [LARGE SCALE GENOMIC DNA]</scope>
    <source>
        <strain evidence="3 4">K1S02-61</strain>
    </source>
</reference>
<feature type="chain" id="PRO_5019074700" evidence="2">
    <location>
        <begin position="27"/>
        <end position="364"/>
    </location>
</feature>
<organism evidence="3 4">
    <name type="scientific">Massilia cavernae</name>
    <dbReference type="NCBI Taxonomy" id="2320864"/>
    <lineage>
        <taxon>Bacteria</taxon>
        <taxon>Pseudomonadati</taxon>
        <taxon>Pseudomonadota</taxon>
        <taxon>Betaproteobacteria</taxon>
        <taxon>Burkholderiales</taxon>
        <taxon>Oxalobacteraceae</taxon>
        <taxon>Telluria group</taxon>
        <taxon>Massilia</taxon>
    </lineage>
</organism>
<evidence type="ECO:0000256" key="1">
    <source>
        <dbReference type="ARBA" id="ARBA00022729"/>
    </source>
</evidence>
<dbReference type="GO" id="GO:0030288">
    <property type="term" value="C:outer membrane-bounded periplasmic space"/>
    <property type="evidence" value="ECO:0007669"/>
    <property type="project" value="TreeGrafter"/>
</dbReference>
<dbReference type="OrthoDB" id="8673316at2"/>
<dbReference type="InterPro" id="IPR006059">
    <property type="entry name" value="SBP"/>
</dbReference>
<dbReference type="Pfam" id="PF13416">
    <property type="entry name" value="SBP_bac_8"/>
    <property type="match status" value="1"/>
</dbReference>
<dbReference type="RefSeq" id="WP_119809259.1">
    <property type="nucleotide sequence ID" value="NZ_QYUP01000018.1"/>
</dbReference>
<comment type="caution">
    <text evidence="3">The sequence shown here is derived from an EMBL/GenBank/DDBJ whole genome shotgun (WGS) entry which is preliminary data.</text>
</comment>
<keyword evidence="1 2" id="KW-0732">Signal</keyword>
<keyword evidence="4" id="KW-1185">Reference proteome</keyword>
<accession>A0A418Y7M3</accession>
<proteinExistence type="predicted"/>
<protein>
    <submittedName>
        <fullName evidence="3">Extracellular solute-binding protein</fullName>
    </submittedName>
</protein>
<dbReference type="EMBL" id="QYUP01000018">
    <property type="protein sequence ID" value="RJG26373.1"/>
    <property type="molecule type" value="Genomic_DNA"/>
</dbReference>
<dbReference type="AlphaFoldDB" id="A0A418Y7M3"/>
<evidence type="ECO:0000313" key="4">
    <source>
        <dbReference type="Proteomes" id="UP000284006"/>
    </source>
</evidence>
<dbReference type="SUPFAM" id="SSF53850">
    <property type="entry name" value="Periplasmic binding protein-like II"/>
    <property type="match status" value="1"/>
</dbReference>
<evidence type="ECO:0000256" key="2">
    <source>
        <dbReference type="SAM" id="SignalP"/>
    </source>
</evidence>
<name>A0A418Y7M3_9BURK</name>
<dbReference type="Gene3D" id="3.40.190.10">
    <property type="entry name" value="Periplasmic binding protein-like II"/>
    <property type="match status" value="2"/>
</dbReference>
<dbReference type="Proteomes" id="UP000284006">
    <property type="component" value="Unassembled WGS sequence"/>
</dbReference>
<gene>
    <name evidence="3" type="ORF">D3872_02110</name>
</gene>
<evidence type="ECO:0000313" key="3">
    <source>
        <dbReference type="EMBL" id="RJG26373.1"/>
    </source>
</evidence>
<sequence>MNKRVVGFKSVMVAIALSSVVPLSMAAAPDAVSRSRQEQGLVLYGNVAADNWAPAVAAFTKKYPWIPVKTLDLGPGDSFERYYAESSVGRPSADLIAAAAPGVWLRFIKKGEIEPYTAHDEKSLPDWSHPFPGLYTLSTDPMVIVYNKLILPPERRPKSMSQLVDLARKYPKDFSGRMTTYDAARHPFASAIHWSYVNQMGPAGWNTLRELGPLTRPEGGGASMAEKVATGEYTTIYFGSPLTFFKHVKDRKVNGILGWNLIEDGTPVMMRGIAITKNSRSKFSAQLFLDFIVSHEGQVAVASGGLTPYRDDVRKEEVPFLTYRMIREQIGEKNIVLVKYDEKMVSDNKTFTDAWRAAYKQKGM</sequence>